<dbReference type="PANTHER" id="PTHR32071:SF81">
    <property type="entry name" value="PROPIONATE CATABOLISM OPERON REGULATORY PROTEIN"/>
    <property type="match status" value="1"/>
</dbReference>
<dbReference type="InterPro" id="IPR002078">
    <property type="entry name" value="Sigma_54_int"/>
</dbReference>
<evidence type="ECO:0000256" key="4">
    <source>
        <dbReference type="ARBA" id="ARBA00023163"/>
    </source>
</evidence>
<evidence type="ECO:0000256" key="3">
    <source>
        <dbReference type="ARBA" id="ARBA00023015"/>
    </source>
</evidence>
<feature type="region of interest" description="Disordered" evidence="6">
    <location>
        <begin position="125"/>
        <end position="144"/>
    </location>
</feature>
<dbReference type="InterPro" id="IPR058031">
    <property type="entry name" value="AAA_lid_NorR"/>
</dbReference>
<evidence type="ECO:0000256" key="5">
    <source>
        <dbReference type="PROSITE-ProRule" id="PRU00169"/>
    </source>
</evidence>
<evidence type="ECO:0000256" key="6">
    <source>
        <dbReference type="SAM" id="MobiDB-lite"/>
    </source>
</evidence>
<keyword evidence="4" id="KW-0804">Transcription</keyword>
<dbReference type="CDD" id="cd00156">
    <property type="entry name" value="REC"/>
    <property type="match status" value="1"/>
</dbReference>
<dbReference type="Pfam" id="PF25601">
    <property type="entry name" value="AAA_lid_14"/>
    <property type="match status" value="1"/>
</dbReference>
<dbReference type="Gene3D" id="3.40.50.300">
    <property type="entry name" value="P-loop containing nucleotide triphosphate hydrolases"/>
    <property type="match status" value="1"/>
</dbReference>
<dbReference type="RefSeq" id="WP_133390367.1">
    <property type="nucleotide sequence ID" value="NZ_SMUW01000031.1"/>
</dbReference>
<dbReference type="InterPro" id="IPR002197">
    <property type="entry name" value="HTH_Fis"/>
</dbReference>
<evidence type="ECO:0000256" key="1">
    <source>
        <dbReference type="ARBA" id="ARBA00022741"/>
    </source>
</evidence>
<dbReference type="SMART" id="SM00448">
    <property type="entry name" value="REC"/>
    <property type="match status" value="1"/>
</dbReference>
<dbReference type="Pfam" id="PF02954">
    <property type="entry name" value="HTH_8"/>
    <property type="match status" value="1"/>
</dbReference>
<dbReference type="PROSITE" id="PS50110">
    <property type="entry name" value="RESPONSE_REGULATORY"/>
    <property type="match status" value="1"/>
</dbReference>
<protein>
    <submittedName>
        <fullName evidence="9">Sigma-54-dependent Fis family transcriptional regulator</fullName>
    </submittedName>
</protein>
<dbReference type="PROSITE" id="PS00675">
    <property type="entry name" value="SIGMA54_INTERACT_1"/>
    <property type="match status" value="1"/>
</dbReference>
<dbReference type="PROSITE" id="PS50045">
    <property type="entry name" value="SIGMA54_INTERACT_4"/>
    <property type="match status" value="1"/>
</dbReference>
<dbReference type="InterPro" id="IPR025662">
    <property type="entry name" value="Sigma_54_int_dom_ATP-bd_1"/>
</dbReference>
<dbReference type="InterPro" id="IPR027417">
    <property type="entry name" value="P-loop_NTPase"/>
</dbReference>
<evidence type="ECO:0000256" key="2">
    <source>
        <dbReference type="ARBA" id="ARBA00022840"/>
    </source>
</evidence>
<dbReference type="InterPro" id="IPR001789">
    <property type="entry name" value="Sig_transdc_resp-reg_receiver"/>
</dbReference>
<keyword evidence="2" id="KW-0067">ATP-binding</keyword>
<keyword evidence="1" id="KW-0547">Nucleotide-binding</keyword>
<dbReference type="SUPFAM" id="SSF52540">
    <property type="entry name" value="P-loop containing nucleoside triphosphate hydrolases"/>
    <property type="match status" value="1"/>
</dbReference>
<dbReference type="Pfam" id="PF00072">
    <property type="entry name" value="Response_reg"/>
    <property type="match status" value="1"/>
</dbReference>
<evidence type="ECO:0000259" key="7">
    <source>
        <dbReference type="PROSITE" id="PS50045"/>
    </source>
</evidence>
<organism evidence="9 10">
    <name type="scientific">Algoriphagus formosus</name>
    <dbReference type="NCBI Taxonomy" id="2007308"/>
    <lineage>
        <taxon>Bacteria</taxon>
        <taxon>Pseudomonadati</taxon>
        <taxon>Bacteroidota</taxon>
        <taxon>Cytophagia</taxon>
        <taxon>Cytophagales</taxon>
        <taxon>Cyclobacteriaceae</taxon>
        <taxon>Algoriphagus</taxon>
    </lineage>
</organism>
<keyword evidence="10" id="KW-1185">Reference proteome</keyword>
<keyword evidence="5" id="KW-0597">Phosphoprotein</keyword>
<keyword evidence="3" id="KW-0805">Transcription regulation</keyword>
<dbReference type="CDD" id="cd00009">
    <property type="entry name" value="AAA"/>
    <property type="match status" value="1"/>
</dbReference>
<dbReference type="SUPFAM" id="SSF46689">
    <property type="entry name" value="Homeodomain-like"/>
    <property type="match status" value="1"/>
</dbReference>
<feature type="domain" description="Response regulatory" evidence="8">
    <location>
        <begin position="4"/>
        <end position="118"/>
    </location>
</feature>
<feature type="modified residue" description="4-aspartylphosphate" evidence="5">
    <location>
        <position position="53"/>
    </location>
</feature>
<feature type="domain" description="Sigma-54 factor interaction" evidence="7">
    <location>
        <begin position="147"/>
        <end position="376"/>
    </location>
</feature>
<sequence>MNQNILVIDDDQDLCKVLSNFLKKSNYGVSVAYDAESGLDILRKEKFDLVLCDYRLPDMTGVEALQRIKVLSPESAVIIITGYSDVQTAVETFRYGANDYVTKPLYPDELLVTVKETISKNQDKLQVRSGKSVPEKTSEGSKNSAFIQGTSKASQTVQEHVNLIGPTDMSVLIIGETGTGKEFIANSIHQKSERAGKPFIAIDCGALPKELAGSELFGHMKGSFTGAIADKPGSFEMAKGGTIFLDEIGNLSYENQVKLLRVIQERKIKRIGGQKDIPIDVRIIAATNENLTEAIQNGDFREDLYHRINEFKITLLPLRDRKNDIMTFAEHFLNLANQSLKKSVKGFSEEVVKYFLDYQWHGNLRELNNVVKRSVLLTQGDQVEAKSLPDEITKPKLLNKTNSNDDGLSLKAASEEAEKEAIINALEASRYNKSKAAELLEIDRKTLYNKLKQYNIKDY</sequence>
<name>A0A4R5V2K6_9BACT</name>
<proteinExistence type="predicted"/>
<dbReference type="Gene3D" id="3.40.50.2300">
    <property type="match status" value="1"/>
</dbReference>
<dbReference type="InterPro" id="IPR011006">
    <property type="entry name" value="CheY-like_superfamily"/>
</dbReference>
<dbReference type="Gene3D" id="1.10.8.60">
    <property type="match status" value="1"/>
</dbReference>
<dbReference type="SUPFAM" id="SSF52172">
    <property type="entry name" value="CheY-like"/>
    <property type="match status" value="1"/>
</dbReference>
<dbReference type="PRINTS" id="PR01590">
    <property type="entry name" value="HTHFIS"/>
</dbReference>
<comment type="caution">
    <text evidence="9">The sequence shown here is derived from an EMBL/GenBank/DDBJ whole genome shotgun (WGS) entry which is preliminary data.</text>
</comment>
<dbReference type="GO" id="GO:0006355">
    <property type="term" value="P:regulation of DNA-templated transcription"/>
    <property type="evidence" value="ECO:0007669"/>
    <property type="project" value="InterPro"/>
</dbReference>
<dbReference type="Gene3D" id="1.10.10.60">
    <property type="entry name" value="Homeodomain-like"/>
    <property type="match status" value="1"/>
</dbReference>
<evidence type="ECO:0000313" key="9">
    <source>
        <dbReference type="EMBL" id="TDK46090.1"/>
    </source>
</evidence>
<dbReference type="GO" id="GO:0005524">
    <property type="term" value="F:ATP binding"/>
    <property type="evidence" value="ECO:0007669"/>
    <property type="project" value="UniProtKB-KW"/>
</dbReference>
<evidence type="ECO:0000313" key="10">
    <source>
        <dbReference type="Proteomes" id="UP000295438"/>
    </source>
</evidence>
<dbReference type="InterPro" id="IPR003593">
    <property type="entry name" value="AAA+_ATPase"/>
</dbReference>
<dbReference type="Proteomes" id="UP000295438">
    <property type="component" value="Unassembled WGS sequence"/>
</dbReference>
<dbReference type="EMBL" id="SMUW01000031">
    <property type="protein sequence ID" value="TDK46090.1"/>
    <property type="molecule type" value="Genomic_DNA"/>
</dbReference>
<dbReference type="GO" id="GO:0043565">
    <property type="term" value="F:sequence-specific DNA binding"/>
    <property type="evidence" value="ECO:0007669"/>
    <property type="project" value="InterPro"/>
</dbReference>
<evidence type="ECO:0000259" key="8">
    <source>
        <dbReference type="PROSITE" id="PS50110"/>
    </source>
</evidence>
<dbReference type="InterPro" id="IPR009057">
    <property type="entry name" value="Homeodomain-like_sf"/>
</dbReference>
<dbReference type="SMART" id="SM00382">
    <property type="entry name" value="AAA"/>
    <property type="match status" value="1"/>
</dbReference>
<dbReference type="PANTHER" id="PTHR32071">
    <property type="entry name" value="TRANSCRIPTIONAL REGULATORY PROTEIN"/>
    <property type="match status" value="1"/>
</dbReference>
<dbReference type="Pfam" id="PF00158">
    <property type="entry name" value="Sigma54_activat"/>
    <property type="match status" value="1"/>
</dbReference>
<dbReference type="AlphaFoldDB" id="A0A4R5V2K6"/>
<reference evidence="9 10" key="1">
    <citation type="submission" date="2019-03" db="EMBL/GenBank/DDBJ databases">
        <title>Algoriphagus aquimaris sp. nov., isolated form marine sediment in Pohang, Korea.</title>
        <authorList>
            <person name="Kim J."/>
            <person name="Yoon S.-H."/>
            <person name="Lee S.-S."/>
        </authorList>
    </citation>
    <scope>NUCLEOTIDE SEQUENCE [LARGE SCALE GENOMIC DNA]</scope>
    <source>
        <strain evidence="9 10">F21</strain>
    </source>
</reference>
<accession>A0A4R5V2K6</accession>
<dbReference type="GO" id="GO:0000160">
    <property type="term" value="P:phosphorelay signal transduction system"/>
    <property type="evidence" value="ECO:0007669"/>
    <property type="project" value="InterPro"/>
</dbReference>
<gene>
    <name evidence="9" type="ORF">E1898_07165</name>
</gene>
<dbReference type="FunFam" id="3.40.50.300:FF:000006">
    <property type="entry name" value="DNA-binding transcriptional regulator NtrC"/>
    <property type="match status" value="1"/>
</dbReference>